<sequence length="39" mass="4621">MQSPWRTTPRIDQQREHGRLRTLSFAVVVLDSKNLEEIL</sequence>
<evidence type="ECO:0000313" key="2">
    <source>
        <dbReference type="Proteomes" id="UP000001485"/>
    </source>
</evidence>
<reference evidence="2" key="1">
    <citation type="submission" date="2009-03" db="EMBL/GenBank/DDBJ databases">
        <title>Complete genome sequence of Edwardsiella ictaluri 93-146.</title>
        <authorList>
            <person name="Williams M.L."/>
            <person name="Gillaspy A.F."/>
            <person name="Dyer D.W."/>
            <person name="Thune R.L."/>
            <person name="Waldbieser G.C."/>
            <person name="Schuster S.C."/>
            <person name="Gipson J."/>
            <person name="Zaitshik J."/>
            <person name="Landry C."/>
            <person name="Lawrence M.L."/>
        </authorList>
    </citation>
    <scope>NUCLEOTIDE SEQUENCE [LARGE SCALE GENOMIC DNA]</scope>
    <source>
        <strain evidence="2">93-146</strain>
    </source>
</reference>
<dbReference type="HOGENOM" id="CLU_3308753_0_0_6"/>
<evidence type="ECO:0000313" key="1">
    <source>
        <dbReference type="EMBL" id="ACR69479.1"/>
    </source>
</evidence>
<accession>C5B8A9</accession>
<organism evidence="1 2">
    <name type="scientific">Edwardsiella ictaluri (strain 93-146)</name>
    <dbReference type="NCBI Taxonomy" id="634503"/>
    <lineage>
        <taxon>Bacteria</taxon>
        <taxon>Pseudomonadati</taxon>
        <taxon>Pseudomonadota</taxon>
        <taxon>Gammaproteobacteria</taxon>
        <taxon>Enterobacterales</taxon>
        <taxon>Hafniaceae</taxon>
        <taxon>Edwardsiella</taxon>
    </lineage>
</organism>
<name>C5B8A9_EDWI9</name>
<proteinExistence type="predicted"/>
<dbReference type="AlphaFoldDB" id="C5B8A9"/>
<dbReference type="EMBL" id="CP001600">
    <property type="protein sequence ID" value="ACR69479.1"/>
    <property type="molecule type" value="Genomic_DNA"/>
</dbReference>
<gene>
    <name evidence="1" type="ordered locus">NT01EI_2308</name>
</gene>
<dbReference type="KEGG" id="eic:NT01EI_2308"/>
<reference evidence="1 2" key="2">
    <citation type="journal article" date="2012" name="J. Bacteriol.">
        <title>Genome Sequence of Edwardsiella ictaluri 93-146, a Strain Associated with a Natural Channel Catfish Outbreak of Enteric Septicemia of Catfish.</title>
        <authorList>
            <person name="Williams M.L."/>
            <person name="Gillaspy A.F."/>
            <person name="Dyer D.W."/>
            <person name="Thune R.L."/>
            <person name="Waldbieser G.C."/>
            <person name="Schuster S.C."/>
            <person name="Gipson J."/>
            <person name="Zaitshik J."/>
            <person name="Landry C."/>
            <person name="Banes M.M."/>
            <person name="Lawrence M.L."/>
        </authorList>
    </citation>
    <scope>NUCLEOTIDE SEQUENCE [LARGE SCALE GENOMIC DNA]</scope>
    <source>
        <strain evidence="1 2">93-146</strain>
    </source>
</reference>
<protein>
    <submittedName>
        <fullName evidence="1">Uncharacterized protein</fullName>
    </submittedName>
</protein>
<dbReference type="Proteomes" id="UP000001485">
    <property type="component" value="Chromosome"/>
</dbReference>